<gene>
    <name evidence="7" type="ORF">GALL_11670</name>
</gene>
<keyword evidence="5 6" id="KW-0472">Membrane</keyword>
<keyword evidence="4 6" id="KW-1133">Transmembrane helix</keyword>
<feature type="transmembrane region" description="Helical" evidence="6">
    <location>
        <begin position="20"/>
        <end position="40"/>
    </location>
</feature>
<feature type="transmembrane region" description="Helical" evidence="6">
    <location>
        <begin position="314"/>
        <end position="340"/>
    </location>
</feature>
<protein>
    <recommendedName>
        <fullName evidence="8">Flippase-like domain-containing protein</fullName>
    </recommendedName>
</protein>
<name>A0A1J5TD31_9ZZZZ</name>
<organism evidence="7">
    <name type="scientific">mine drainage metagenome</name>
    <dbReference type="NCBI Taxonomy" id="410659"/>
    <lineage>
        <taxon>unclassified sequences</taxon>
        <taxon>metagenomes</taxon>
        <taxon>ecological metagenomes</taxon>
    </lineage>
</organism>
<feature type="transmembrane region" description="Helical" evidence="6">
    <location>
        <begin position="239"/>
        <end position="260"/>
    </location>
</feature>
<evidence type="ECO:0000313" key="7">
    <source>
        <dbReference type="EMBL" id="OIR18825.1"/>
    </source>
</evidence>
<comment type="caution">
    <text evidence="7">The sequence shown here is derived from an EMBL/GenBank/DDBJ whole genome shotgun (WGS) entry which is preliminary data.</text>
</comment>
<feature type="transmembrane region" description="Helical" evidence="6">
    <location>
        <begin position="168"/>
        <end position="188"/>
    </location>
</feature>
<proteinExistence type="predicted"/>
<evidence type="ECO:0008006" key="8">
    <source>
        <dbReference type="Google" id="ProtNLM"/>
    </source>
</evidence>
<reference evidence="7" key="1">
    <citation type="submission" date="2016-10" db="EMBL/GenBank/DDBJ databases">
        <title>Sequence of Gallionella enrichment culture.</title>
        <authorList>
            <person name="Poehlein A."/>
            <person name="Muehling M."/>
            <person name="Daniel R."/>
        </authorList>
    </citation>
    <scope>NUCLEOTIDE SEQUENCE</scope>
</reference>
<dbReference type="PANTHER" id="PTHR39087:SF2">
    <property type="entry name" value="UPF0104 MEMBRANE PROTEIN MJ1595"/>
    <property type="match status" value="1"/>
</dbReference>
<evidence type="ECO:0000256" key="5">
    <source>
        <dbReference type="ARBA" id="ARBA00023136"/>
    </source>
</evidence>
<dbReference type="PANTHER" id="PTHR39087">
    <property type="entry name" value="UPF0104 MEMBRANE PROTEIN MJ1595"/>
    <property type="match status" value="1"/>
</dbReference>
<dbReference type="EMBL" id="MLJW01000002">
    <property type="protein sequence ID" value="OIR18825.1"/>
    <property type="molecule type" value="Genomic_DNA"/>
</dbReference>
<evidence type="ECO:0000256" key="4">
    <source>
        <dbReference type="ARBA" id="ARBA00022989"/>
    </source>
</evidence>
<feature type="transmembrane region" description="Helical" evidence="6">
    <location>
        <begin position="52"/>
        <end position="70"/>
    </location>
</feature>
<comment type="subcellular location">
    <subcellularLocation>
        <location evidence="1">Cell membrane</location>
        <topology evidence="1">Multi-pass membrane protein</topology>
    </subcellularLocation>
</comment>
<evidence type="ECO:0000256" key="2">
    <source>
        <dbReference type="ARBA" id="ARBA00022475"/>
    </source>
</evidence>
<evidence type="ECO:0000256" key="6">
    <source>
        <dbReference type="SAM" id="Phobius"/>
    </source>
</evidence>
<dbReference type="Pfam" id="PF03706">
    <property type="entry name" value="LPG_synthase_TM"/>
    <property type="match status" value="1"/>
</dbReference>
<keyword evidence="2" id="KW-1003">Cell membrane</keyword>
<dbReference type="GO" id="GO:0005886">
    <property type="term" value="C:plasma membrane"/>
    <property type="evidence" value="ECO:0007669"/>
    <property type="project" value="UniProtKB-SubCell"/>
</dbReference>
<dbReference type="InterPro" id="IPR022791">
    <property type="entry name" value="L-PG_synthase/AglD"/>
</dbReference>
<keyword evidence="3 6" id="KW-0812">Transmembrane</keyword>
<evidence type="ECO:0000256" key="3">
    <source>
        <dbReference type="ARBA" id="ARBA00022692"/>
    </source>
</evidence>
<feature type="transmembrane region" description="Helical" evidence="6">
    <location>
        <begin position="138"/>
        <end position="156"/>
    </location>
</feature>
<sequence>MDNHPGPAEMSASKRLSSWLKSALLTAGAVTVLAALIAWAGAGRLEAAFRGIGWRGSAELFAIYAFSQLVRVARYRMMFRGDPRPPGLGDLCAVVSLHQVGNHILPARMGELTFPYLLRRSSGTPVERSLSILLTIRLQEVAVLAGLFVGALAFVGPGMAGHSGASPLRLAGAGIAVIALVAAFEWMLPRMLGAASRWLSRPGSLARLVVPARWAERLQGTLARLAQEAARPMRLGRRAALMGLTLLLWLSMFFLFHALMRMSGYDVTYLQTIVGSSFANFSQLLPINTFGSLGSLEAGWTLGFSLVRVPAEGALATAVALHVLVLGFLAVTALPAWIWLRSRRAG</sequence>
<accession>A0A1J5TD31</accession>
<dbReference type="AlphaFoldDB" id="A0A1J5TD31"/>
<evidence type="ECO:0000256" key="1">
    <source>
        <dbReference type="ARBA" id="ARBA00004651"/>
    </source>
</evidence>